<protein>
    <submittedName>
        <fullName evidence="1">Uncharacterized protein</fullName>
    </submittedName>
</protein>
<reference evidence="1 2" key="1">
    <citation type="journal article" date="2009" name="J. Bacteriol.">
        <title>Genome sequence of the probiotic bacterium Bifidobacterium animalis subsp. lactis AD011.</title>
        <authorList>
            <person name="Kim J.F."/>
            <person name="Jeong H."/>
            <person name="Yu D.S."/>
            <person name="Choi S.-H."/>
            <person name="Hur C.-G."/>
            <person name="Park M.-S."/>
            <person name="Yoon S.H."/>
            <person name="Kim D.-W."/>
            <person name="Ji G.E."/>
            <person name="Park H.-S."/>
            <person name="Oh T.K."/>
        </authorList>
    </citation>
    <scope>NUCLEOTIDE SEQUENCE [LARGE SCALE GENOMIC DNA]</scope>
    <source>
        <strain evidence="1 2">AD011</strain>
    </source>
</reference>
<dbReference type="AlphaFoldDB" id="B8DVG1"/>
<dbReference type="HOGENOM" id="CLU_3180667_0_0_11"/>
<accession>B8DVG1</accession>
<dbReference type="EMBL" id="CP001213">
    <property type="protein sequence ID" value="ACL28462.1"/>
    <property type="molecule type" value="Genomic_DNA"/>
</dbReference>
<evidence type="ECO:0000313" key="1">
    <source>
        <dbReference type="EMBL" id="ACL28462.1"/>
    </source>
</evidence>
<proteinExistence type="predicted"/>
<gene>
    <name evidence="1" type="ordered locus">BLA_0160</name>
</gene>
<organism evidence="1 2">
    <name type="scientific">Bifidobacterium animalis subsp. lactis (strain AD011)</name>
    <dbReference type="NCBI Taxonomy" id="442563"/>
    <lineage>
        <taxon>Bacteria</taxon>
        <taxon>Bacillati</taxon>
        <taxon>Actinomycetota</taxon>
        <taxon>Actinomycetes</taxon>
        <taxon>Bifidobacteriales</taxon>
        <taxon>Bifidobacteriaceae</taxon>
        <taxon>Bifidobacterium</taxon>
    </lineage>
</organism>
<evidence type="ECO:0000313" key="2">
    <source>
        <dbReference type="Proteomes" id="UP000002456"/>
    </source>
</evidence>
<keyword evidence="2" id="KW-1185">Reference proteome</keyword>
<dbReference type="Proteomes" id="UP000002456">
    <property type="component" value="Chromosome"/>
</dbReference>
<dbReference type="STRING" id="442563.BLA_0160"/>
<dbReference type="KEGG" id="bla:BLA_0160"/>
<name>B8DVG1_BIFA0</name>
<sequence>MKSIADWPPRLGYLQSRHYLQARHPLGYRTLCRAPFSSLRRANLQQ</sequence>